<gene>
    <name evidence="3" type="ORF">J2800_000899</name>
</gene>
<evidence type="ECO:0000256" key="1">
    <source>
        <dbReference type="SAM" id="SignalP"/>
    </source>
</evidence>
<feature type="chain" id="PRO_5045606754" description="Surface lipoprotein assembly modifier C-terminal domain-containing protein" evidence="1">
    <location>
        <begin position="23"/>
        <end position="442"/>
    </location>
</feature>
<dbReference type="RefSeq" id="WP_310029491.1">
    <property type="nucleotide sequence ID" value="NZ_JAVDRL010000003.1"/>
</dbReference>
<dbReference type="SUPFAM" id="SSF48452">
    <property type="entry name" value="TPR-like"/>
    <property type="match status" value="1"/>
</dbReference>
<dbReference type="Pfam" id="PF04575">
    <property type="entry name" value="SlipAM"/>
    <property type="match status" value="1"/>
</dbReference>
<evidence type="ECO:0000259" key="2">
    <source>
        <dbReference type="Pfam" id="PF04575"/>
    </source>
</evidence>
<dbReference type="Proteomes" id="UP001262754">
    <property type="component" value="Unassembled WGS sequence"/>
</dbReference>
<sequence>MTISLSRAPIVALALAVLGAFASNGAARAQEPPALSDQAFAEALTPALRGGDYGAALALLEARPDIAALPAGVRLRAELLAKLGRTSEAIALLEGHLARDTTDALARYQIGELHFAAHRDRSAALAYRLALAGALDPARRSIVQARLDAIETRRDLRISLSGSIAPDSNLNGATSATTIDLYGLPFTLSDDARRRAGVTASLSGSVERRITLPGPYSVSLGASAVVLDASGRTFDQSQIALFAGPEIRLANHSRLSLLATWRDIDFGGADLETWRGLRLGGEAYGDAQTRWDGSIHLDRIDNARSAAFDGWTYGLQASRTRFLGPSALWRASLGLDAHDLASPEMSYRDARLAVGRLFALPLSTLGYLEPYGEHREFGARSSVFGVRRADREIGMSFRVSRRDWRVMGAFPFAQAVVARAASNVALGRYTRQRLEFGFTRDF</sequence>
<keyword evidence="4" id="KW-1185">Reference proteome</keyword>
<accession>A0ABU1MVE7</accession>
<protein>
    <recommendedName>
        <fullName evidence="2">Surface lipoprotein assembly modifier C-terminal domain-containing protein</fullName>
    </recommendedName>
</protein>
<dbReference type="Gene3D" id="1.25.40.10">
    <property type="entry name" value="Tetratricopeptide repeat domain"/>
    <property type="match status" value="1"/>
</dbReference>
<dbReference type="EMBL" id="JAVDRL010000003">
    <property type="protein sequence ID" value="MDR6530163.1"/>
    <property type="molecule type" value="Genomic_DNA"/>
</dbReference>
<feature type="domain" description="Surface lipoprotein assembly modifier C-terminal" evidence="2">
    <location>
        <begin position="272"/>
        <end position="442"/>
    </location>
</feature>
<dbReference type="InterPro" id="IPR011990">
    <property type="entry name" value="TPR-like_helical_dom_sf"/>
</dbReference>
<dbReference type="InterPro" id="IPR007655">
    <property type="entry name" value="Slam_C"/>
</dbReference>
<feature type="signal peptide" evidence="1">
    <location>
        <begin position="1"/>
        <end position="22"/>
    </location>
</feature>
<reference evidence="3 4" key="1">
    <citation type="submission" date="2023-07" db="EMBL/GenBank/DDBJ databases">
        <title>Sorghum-associated microbial communities from plants grown in Nebraska, USA.</title>
        <authorList>
            <person name="Schachtman D."/>
        </authorList>
    </citation>
    <scope>NUCLEOTIDE SEQUENCE [LARGE SCALE GENOMIC DNA]</scope>
    <source>
        <strain evidence="3 4">DS2154</strain>
    </source>
</reference>
<keyword evidence="1" id="KW-0732">Signal</keyword>
<evidence type="ECO:0000313" key="4">
    <source>
        <dbReference type="Proteomes" id="UP001262754"/>
    </source>
</evidence>
<proteinExistence type="predicted"/>
<evidence type="ECO:0000313" key="3">
    <source>
        <dbReference type="EMBL" id="MDR6530163.1"/>
    </source>
</evidence>
<comment type="caution">
    <text evidence="3">The sequence shown here is derived from an EMBL/GenBank/DDBJ whole genome shotgun (WGS) entry which is preliminary data.</text>
</comment>
<name>A0ABU1MVE7_9CAUL</name>
<organism evidence="3 4">
    <name type="scientific">Caulobacter rhizosphaerae</name>
    <dbReference type="NCBI Taxonomy" id="2010972"/>
    <lineage>
        <taxon>Bacteria</taxon>
        <taxon>Pseudomonadati</taxon>
        <taxon>Pseudomonadota</taxon>
        <taxon>Alphaproteobacteria</taxon>
        <taxon>Caulobacterales</taxon>
        <taxon>Caulobacteraceae</taxon>
        <taxon>Caulobacter</taxon>
    </lineage>
</organism>